<evidence type="ECO:0000313" key="2">
    <source>
        <dbReference type="Proteomes" id="UP001174932"/>
    </source>
</evidence>
<dbReference type="EMBL" id="JAUOZU010000013">
    <property type="protein sequence ID" value="MDO6965785.1"/>
    <property type="molecule type" value="Genomic_DNA"/>
</dbReference>
<keyword evidence="2" id="KW-1185">Reference proteome</keyword>
<reference evidence="1" key="1">
    <citation type="journal article" date="2015" name="Int. J. Syst. Evol. Microbiol.">
        <title>Rhizobium alvei sp. nov., isolated from a freshwater river.</title>
        <authorList>
            <person name="Sheu S.Y."/>
            <person name="Huang H.W."/>
            <person name="Young C.C."/>
            <person name="Chen W.M."/>
        </authorList>
    </citation>
    <scope>NUCLEOTIDE SEQUENCE</scope>
    <source>
        <strain evidence="1">TNR-22</strain>
    </source>
</reference>
<gene>
    <name evidence="1" type="ORF">Q4481_17625</name>
</gene>
<sequence length="237" mass="26267">MNQLIDALSDPENKMEKFLGSTLGSMVPMSSAMRGYVNTGPYLREARSLLDRMLKDIPGYSQGLPPRRDIYGEPVARRIGVSTTMKEDPVEAEVNRIMLETSEGISMPQPTHNGVDLREITLKSGQNAYDRYQELAAKPEDKGPSLKESLEKLISTEDYQAMPDGETSQLGSRLNAIQGIIQKYRAVAFKRLQMENPEIGAAMLQHKYKAAAKYLDNKGQTSAGDQLRKSLGLPSSQ</sequence>
<dbReference type="Proteomes" id="UP001174932">
    <property type="component" value="Unassembled WGS sequence"/>
</dbReference>
<evidence type="ECO:0000313" key="1">
    <source>
        <dbReference type="EMBL" id="MDO6965785.1"/>
    </source>
</evidence>
<organism evidence="1 2">
    <name type="scientific">Rhizobium alvei</name>
    <dbReference type="NCBI Taxonomy" id="1132659"/>
    <lineage>
        <taxon>Bacteria</taxon>
        <taxon>Pseudomonadati</taxon>
        <taxon>Pseudomonadota</taxon>
        <taxon>Alphaproteobacteria</taxon>
        <taxon>Hyphomicrobiales</taxon>
        <taxon>Rhizobiaceae</taxon>
        <taxon>Rhizobium/Agrobacterium group</taxon>
        <taxon>Rhizobium</taxon>
    </lineage>
</organism>
<name>A0ABT8YRK4_9HYPH</name>
<protein>
    <submittedName>
        <fullName evidence="1">Uncharacterized protein</fullName>
    </submittedName>
</protein>
<dbReference type="RefSeq" id="WP_304377715.1">
    <property type="nucleotide sequence ID" value="NZ_JAUOZU010000013.1"/>
</dbReference>
<comment type="caution">
    <text evidence="1">The sequence shown here is derived from an EMBL/GenBank/DDBJ whole genome shotgun (WGS) entry which is preliminary data.</text>
</comment>
<accession>A0ABT8YRK4</accession>
<proteinExistence type="predicted"/>
<reference evidence="1" key="2">
    <citation type="submission" date="2023-07" db="EMBL/GenBank/DDBJ databases">
        <authorList>
            <person name="Shen H."/>
        </authorList>
    </citation>
    <scope>NUCLEOTIDE SEQUENCE</scope>
    <source>
        <strain evidence="1">TNR-22</strain>
    </source>
</reference>